<organism evidence="1 2">
    <name type="scientific">Penicillium malachiteum</name>
    <dbReference type="NCBI Taxonomy" id="1324776"/>
    <lineage>
        <taxon>Eukaryota</taxon>
        <taxon>Fungi</taxon>
        <taxon>Dikarya</taxon>
        <taxon>Ascomycota</taxon>
        <taxon>Pezizomycotina</taxon>
        <taxon>Eurotiomycetes</taxon>
        <taxon>Eurotiomycetidae</taxon>
        <taxon>Eurotiales</taxon>
        <taxon>Aspergillaceae</taxon>
        <taxon>Penicillium</taxon>
    </lineage>
</organism>
<reference evidence="1" key="1">
    <citation type="journal article" date="2023" name="IMA Fungus">
        <title>Comparative genomic study of the Penicillium genus elucidates a diverse pangenome and 15 lateral gene transfer events.</title>
        <authorList>
            <person name="Petersen C."/>
            <person name="Sorensen T."/>
            <person name="Nielsen M.R."/>
            <person name="Sondergaard T.E."/>
            <person name="Sorensen J.L."/>
            <person name="Fitzpatrick D.A."/>
            <person name="Frisvad J.C."/>
            <person name="Nielsen K.L."/>
        </authorList>
    </citation>
    <scope>NUCLEOTIDE SEQUENCE</scope>
    <source>
        <strain evidence="1">IBT 17514</strain>
    </source>
</reference>
<keyword evidence="2" id="KW-1185">Reference proteome</keyword>
<comment type="caution">
    <text evidence="1">The sequence shown here is derived from an EMBL/GenBank/DDBJ whole genome shotgun (WGS) entry which is preliminary data.</text>
</comment>
<gene>
    <name evidence="1" type="ORF">N7493_005586</name>
</gene>
<name>A0AAD6MWQ7_9EURO</name>
<protein>
    <submittedName>
        <fullName evidence="1">Uncharacterized protein</fullName>
    </submittedName>
</protein>
<sequence>MYPASTALSIVSFELTLLQKDIERHDLVVGASEYLAGVLSYHAIIDNNYRLQYAQANEALEDALVEVYLATLKYTAEVKKAKMESPGRTVTLHFYFFGDRTDYHIGCFCNNITALVENPLEDLKTCVNSMSAVVDRWKSLVRDEGKLQILSRL</sequence>
<proteinExistence type="predicted"/>
<dbReference type="EMBL" id="JAQJAN010000006">
    <property type="protein sequence ID" value="KAJ5727766.1"/>
    <property type="molecule type" value="Genomic_DNA"/>
</dbReference>
<dbReference type="AlphaFoldDB" id="A0AAD6MWQ7"/>
<accession>A0AAD6MWQ7</accession>
<evidence type="ECO:0000313" key="2">
    <source>
        <dbReference type="Proteomes" id="UP001215712"/>
    </source>
</evidence>
<evidence type="ECO:0000313" key="1">
    <source>
        <dbReference type="EMBL" id="KAJ5727766.1"/>
    </source>
</evidence>
<reference evidence="1" key="2">
    <citation type="submission" date="2023-01" db="EMBL/GenBank/DDBJ databases">
        <authorList>
            <person name="Petersen C."/>
        </authorList>
    </citation>
    <scope>NUCLEOTIDE SEQUENCE</scope>
    <source>
        <strain evidence="1">IBT 17514</strain>
    </source>
</reference>
<dbReference type="Proteomes" id="UP001215712">
    <property type="component" value="Unassembled WGS sequence"/>
</dbReference>